<dbReference type="EMBL" id="CAJZBQ010000045">
    <property type="protein sequence ID" value="CAG9328073.1"/>
    <property type="molecule type" value="Genomic_DNA"/>
</dbReference>
<keyword evidence="4 5" id="KW-0472">Membrane</keyword>
<feature type="transmembrane region" description="Helical" evidence="5">
    <location>
        <begin position="20"/>
        <end position="39"/>
    </location>
</feature>
<accession>A0AAU9JU65</accession>
<comment type="caution">
    <text evidence="7">The sequence shown here is derived from an EMBL/GenBank/DDBJ whole genome shotgun (WGS) entry which is preliminary data.</text>
</comment>
<evidence type="ECO:0000256" key="3">
    <source>
        <dbReference type="ARBA" id="ARBA00022989"/>
    </source>
</evidence>
<reference evidence="7" key="1">
    <citation type="submission" date="2021-09" db="EMBL/GenBank/DDBJ databases">
        <authorList>
            <consortium name="AG Swart"/>
            <person name="Singh M."/>
            <person name="Singh A."/>
            <person name="Seah K."/>
            <person name="Emmerich C."/>
        </authorList>
    </citation>
    <scope>NUCLEOTIDE SEQUENCE</scope>
    <source>
        <strain evidence="7">ATCC30299</strain>
    </source>
</reference>
<dbReference type="GO" id="GO:0015643">
    <property type="term" value="F:toxic substance binding"/>
    <property type="evidence" value="ECO:0007669"/>
    <property type="project" value="InterPro"/>
</dbReference>
<evidence type="ECO:0000256" key="2">
    <source>
        <dbReference type="ARBA" id="ARBA00022692"/>
    </source>
</evidence>
<organism evidence="7 8">
    <name type="scientific">Blepharisma stoltei</name>
    <dbReference type="NCBI Taxonomy" id="1481888"/>
    <lineage>
        <taxon>Eukaryota</taxon>
        <taxon>Sar</taxon>
        <taxon>Alveolata</taxon>
        <taxon>Ciliophora</taxon>
        <taxon>Postciliodesmatophora</taxon>
        <taxon>Heterotrichea</taxon>
        <taxon>Heterotrichida</taxon>
        <taxon>Blepharismidae</taxon>
        <taxon>Blepharisma</taxon>
    </lineage>
</organism>
<dbReference type="PANTHER" id="PTHR31918:SF1">
    <property type="entry name" value="TRANSMEMBRANE PROTEIN 181"/>
    <property type="match status" value="1"/>
</dbReference>
<evidence type="ECO:0000313" key="8">
    <source>
        <dbReference type="Proteomes" id="UP001162131"/>
    </source>
</evidence>
<comment type="subcellular location">
    <subcellularLocation>
        <location evidence="1">Membrane</location>
        <topology evidence="1">Multi-pass membrane protein</topology>
    </subcellularLocation>
</comment>
<evidence type="ECO:0000256" key="1">
    <source>
        <dbReference type="ARBA" id="ARBA00004141"/>
    </source>
</evidence>
<keyword evidence="8" id="KW-1185">Reference proteome</keyword>
<sequence>MEAEDFIKLRLEYLSKYKLILQISFFLFAFLGCIIASTMTPEMIHYSSVIIEECELGNESSDCFTETGAVQTWSGIITGATKFNQVLFLTATPETKKNVEFELDLRVILKGRTESDNTDYPVIDKRTAKKIDCSKGDCSSLLIFYEPYLDYTVYDLSVEVYSTINADDIKFDLGYISAKFTKFQLITKYLFLFFALSSLIYFIKQTIQVPSYLWSFDTKMVGVLGISLIIFDEPFLAFSIFFPSHYWSWTSAFCTTQFVGFFLYFWMVEFQSYKQFKHRWLYFIAEGIVVGAFFILLFVVYCYVHLQLKYDPAYDWENDLKTSYRNVFIAVIVLLGFIGLWIMYLCIRAIPVMRKFTTRKKFIIRMNLCMMVLAFIGIGMGAFQSIPRNGELMLVYVAALNLYIILLEWLFAPENRSLADYNKEQEYDYSILKLHQEEIEMTENSIQNN</sequence>
<proteinExistence type="predicted"/>
<dbReference type="Pfam" id="PF06664">
    <property type="entry name" value="WLS-like_TM"/>
    <property type="match status" value="1"/>
</dbReference>
<feature type="transmembrane region" description="Helical" evidence="5">
    <location>
        <begin position="280"/>
        <end position="306"/>
    </location>
</feature>
<feature type="domain" description="Wntless-like transmembrane" evidence="6">
    <location>
        <begin position="178"/>
        <end position="414"/>
    </location>
</feature>
<dbReference type="GO" id="GO:0016020">
    <property type="term" value="C:membrane"/>
    <property type="evidence" value="ECO:0007669"/>
    <property type="project" value="UniProtKB-SubCell"/>
</dbReference>
<dbReference type="InterPro" id="IPR047843">
    <property type="entry name" value="WLS-like_TM"/>
</dbReference>
<dbReference type="PANTHER" id="PTHR31918">
    <property type="entry name" value="TRANSMEMBRANE PROTEIN 181"/>
    <property type="match status" value="1"/>
</dbReference>
<dbReference type="InterPro" id="IPR040416">
    <property type="entry name" value="TMEM181"/>
</dbReference>
<keyword evidence="2 5" id="KW-0812">Transmembrane</keyword>
<feature type="transmembrane region" description="Helical" evidence="5">
    <location>
        <begin position="185"/>
        <end position="203"/>
    </location>
</feature>
<feature type="transmembrane region" description="Helical" evidence="5">
    <location>
        <begin position="392"/>
        <end position="411"/>
    </location>
</feature>
<keyword evidence="3 5" id="KW-1133">Transmembrane helix</keyword>
<evidence type="ECO:0000313" key="7">
    <source>
        <dbReference type="EMBL" id="CAG9328073.1"/>
    </source>
</evidence>
<evidence type="ECO:0000259" key="6">
    <source>
        <dbReference type="Pfam" id="PF06664"/>
    </source>
</evidence>
<gene>
    <name evidence="7" type="ORF">BSTOLATCC_MIC45532</name>
</gene>
<protein>
    <recommendedName>
        <fullName evidence="6">Wntless-like transmembrane domain-containing protein</fullName>
    </recommendedName>
</protein>
<evidence type="ECO:0000256" key="4">
    <source>
        <dbReference type="ARBA" id="ARBA00023136"/>
    </source>
</evidence>
<name>A0AAU9JU65_9CILI</name>
<feature type="transmembrane region" description="Helical" evidence="5">
    <location>
        <begin position="248"/>
        <end position="268"/>
    </location>
</feature>
<evidence type="ECO:0000256" key="5">
    <source>
        <dbReference type="SAM" id="Phobius"/>
    </source>
</evidence>
<feature type="transmembrane region" description="Helical" evidence="5">
    <location>
        <begin position="368"/>
        <end position="386"/>
    </location>
</feature>
<feature type="transmembrane region" description="Helical" evidence="5">
    <location>
        <begin position="326"/>
        <end position="347"/>
    </location>
</feature>
<dbReference type="Proteomes" id="UP001162131">
    <property type="component" value="Unassembled WGS sequence"/>
</dbReference>
<dbReference type="AlphaFoldDB" id="A0AAU9JU65"/>